<accession>A0ABS5Y0I1</accession>
<keyword evidence="1" id="KW-0472">Membrane</keyword>
<feature type="transmembrane region" description="Helical" evidence="1">
    <location>
        <begin position="30"/>
        <end position="53"/>
    </location>
</feature>
<protein>
    <submittedName>
        <fullName evidence="2">Uncharacterized protein</fullName>
    </submittedName>
</protein>
<comment type="caution">
    <text evidence="2">The sequence shown here is derived from an EMBL/GenBank/DDBJ whole genome shotgun (WGS) entry which is preliminary data.</text>
</comment>
<dbReference type="RefSeq" id="WP_215617203.1">
    <property type="nucleotide sequence ID" value="NZ_JADOER010000004.1"/>
</dbReference>
<organism evidence="2 3">
    <name type="scientific">Leptothoe kymatousa TAU-MAC 1615</name>
    <dbReference type="NCBI Taxonomy" id="2364775"/>
    <lineage>
        <taxon>Bacteria</taxon>
        <taxon>Bacillati</taxon>
        <taxon>Cyanobacteriota</taxon>
        <taxon>Cyanophyceae</taxon>
        <taxon>Nodosilineales</taxon>
        <taxon>Cymatolegaceae</taxon>
        <taxon>Leptothoe</taxon>
        <taxon>Leptothoe kymatousa</taxon>
    </lineage>
</organism>
<evidence type="ECO:0000256" key="1">
    <source>
        <dbReference type="SAM" id="Phobius"/>
    </source>
</evidence>
<evidence type="ECO:0000313" key="3">
    <source>
        <dbReference type="Proteomes" id="UP001196661"/>
    </source>
</evidence>
<reference evidence="2 3" key="1">
    <citation type="journal article" date="2021" name="Mar. Drugs">
        <title>Genome Reduction and Secondary Metabolism of the Marine Sponge-Associated Cyanobacterium Leptothoe.</title>
        <authorList>
            <person name="Konstantinou D."/>
            <person name="Popin R.V."/>
            <person name="Fewer D.P."/>
            <person name="Sivonen K."/>
            <person name="Gkelis S."/>
        </authorList>
    </citation>
    <scope>NUCLEOTIDE SEQUENCE [LARGE SCALE GENOMIC DNA]</scope>
    <source>
        <strain evidence="2 3">TAU-MAC 1615</strain>
    </source>
</reference>
<sequence length="60" mass="6449">MKNSLALGSWLFIFGSSLFALEAIGEIINSFSPVALIHLAEGLLFLVGSICFLPKPQTKP</sequence>
<keyword evidence="3" id="KW-1185">Reference proteome</keyword>
<keyword evidence="1" id="KW-1133">Transmembrane helix</keyword>
<dbReference type="EMBL" id="JADOER010000004">
    <property type="protein sequence ID" value="MBT9311310.1"/>
    <property type="molecule type" value="Genomic_DNA"/>
</dbReference>
<proteinExistence type="predicted"/>
<keyword evidence="1" id="KW-0812">Transmembrane</keyword>
<name>A0ABS5Y0I1_9CYAN</name>
<gene>
    <name evidence="2" type="ORF">IXB28_03755</name>
</gene>
<dbReference type="Proteomes" id="UP001196661">
    <property type="component" value="Unassembled WGS sequence"/>
</dbReference>
<evidence type="ECO:0000313" key="2">
    <source>
        <dbReference type="EMBL" id="MBT9311310.1"/>
    </source>
</evidence>